<dbReference type="Proteomes" id="UP001604336">
    <property type="component" value="Unassembled WGS sequence"/>
</dbReference>
<dbReference type="GO" id="GO:0005789">
    <property type="term" value="C:endoplasmic reticulum membrane"/>
    <property type="evidence" value="ECO:0007669"/>
    <property type="project" value="UniProtKB-SubCell"/>
</dbReference>
<keyword evidence="7" id="KW-1133">Transmembrane helix</keyword>
<comment type="function">
    <text evidence="10">Critical mediator, in cooperation with CASP4, of endoplasmic reticulum-stress induced apoptosis. Required or the activation of CASP4 following endoplasmic reticulum stress.</text>
</comment>
<evidence type="ECO:0000256" key="8">
    <source>
        <dbReference type="ARBA" id="ARBA00023136"/>
    </source>
</evidence>
<dbReference type="AlphaFoldDB" id="A0ABD1SH38"/>
<evidence type="ECO:0000256" key="2">
    <source>
        <dbReference type="ARBA" id="ARBA00007984"/>
    </source>
</evidence>
<evidence type="ECO:0000256" key="4">
    <source>
        <dbReference type="ARBA" id="ARBA00022692"/>
    </source>
</evidence>
<gene>
    <name evidence="11" type="ORF">Adt_24547</name>
</gene>
<dbReference type="PANTHER" id="PTHR13448">
    <property type="entry name" value="TRANSMEMBRANE PROTEIN 214"/>
    <property type="match status" value="1"/>
</dbReference>
<comment type="subcellular location">
    <subcellularLocation>
        <location evidence="1">Endoplasmic reticulum membrane</location>
        <topology evidence="1">Multi-pass membrane protein</topology>
    </subcellularLocation>
</comment>
<reference evidence="12" key="1">
    <citation type="submission" date="2024-07" db="EMBL/GenBank/DDBJ databases">
        <title>Two chromosome-level genome assemblies of Korean endemic species Abeliophyllum distichum and Forsythia ovata (Oleaceae).</title>
        <authorList>
            <person name="Jang H."/>
        </authorList>
    </citation>
    <scope>NUCLEOTIDE SEQUENCE [LARGE SCALE GENOMIC DNA]</scope>
</reference>
<name>A0ABD1SH38_9LAMI</name>
<keyword evidence="9" id="KW-0325">Glycoprotein</keyword>
<keyword evidence="8" id="KW-0472">Membrane</keyword>
<evidence type="ECO:0000313" key="11">
    <source>
        <dbReference type="EMBL" id="KAL2498997.1"/>
    </source>
</evidence>
<evidence type="ECO:0000313" key="12">
    <source>
        <dbReference type="Proteomes" id="UP001604336"/>
    </source>
</evidence>
<keyword evidence="6" id="KW-0256">Endoplasmic reticulum</keyword>
<keyword evidence="4" id="KW-0812">Transmembrane</keyword>
<evidence type="ECO:0000256" key="10">
    <source>
        <dbReference type="ARBA" id="ARBA00024938"/>
    </source>
</evidence>
<keyword evidence="12" id="KW-1185">Reference proteome</keyword>
<proteinExistence type="inferred from homology"/>
<sequence>MRLADYFGAAFAKVSTYQFPWMKILKESSVAKMDDIPLSNIPEDIYKISVDWLNHLSLEALGAAKGSKRVVPQVPSRSQVSIFVVLAMILRCKPDVLISLLPIIKENAKYEGQEKLPVLVWIIIQACQSDLVAGMLFWVHFLFPVLNSKSNSNPQSRDLILQVVERIISFPMAHAILVNGSVRKRRARGPRFSSRASYESDLPRPFSPFKGNREVSGCISHLERGSNCGCPWKQRG</sequence>
<evidence type="ECO:0000256" key="6">
    <source>
        <dbReference type="ARBA" id="ARBA00022824"/>
    </source>
</evidence>
<accession>A0ABD1SH38</accession>
<dbReference type="EMBL" id="JBFOLK010000007">
    <property type="protein sequence ID" value="KAL2498997.1"/>
    <property type="molecule type" value="Genomic_DNA"/>
</dbReference>
<evidence type="ECO:0000256" key="7">
    <source>
        <dbReference type="ARBA" id="ARBA00022989"/>
    </source>
</evidence>
<keyword evidence="5" id="KW-0053">Apoptosis</keyword>
<comment type="caution">
    <text evidence="11">The sequence shown here is derived from an EMBL/GenBank/DDBJ whole genome shotgun (WGS) entry which is preliminary data.</text>
</comment>
<comment type="similarity">
    <text evidence="2">Belongs to the TMEM214 family.</text>
</comment>
<evidence type="ECO:0000256" key="1">
    <source>
        <dbReference type="ARBA" id="ARBA00004477"/>
    </source>
</evidence>
<evidence type="ECO:0000256" key="5">
    <source>
        <dbReference type="ARBA" id="ARBA00022703"/>
    </source>
</evidence>
<organism evidence="11 12">
    <name type="scientific">Abeliophyllum distichum</name>
    <dbReference type="NCBI Taxonomy" id="126358"/>
    <lineage>
        <taxon>Eukaryota</taxon>
        <taxon>Viridiplantae</taxon>
        <taxon>Streptophyta</taxon>
        <taxon>Embryophyta</taxon>
        <taxon>Tracheophyta</taxon>
        <taxon>Spermatophyta</taxon>
        <taxon>Magnoliopsida</taxon>
        <taxon>eudicotyledons</taxon>
        <taxon>Gunneridae</taxon>
        <taxon>Pentapetalae</taxon>
        <taxon>asterids</taxon>
        <taxon>lamiids</taxon>
        <taxon>Lamiales</taxon>
        <taxon>Oleaceae</taxon>
        <taxon>Forsythieae</taxon>
        <taxon>Abeliophyllum</taxon>
    </lineage>
</organism>
<comment type="subunit">
    <text evidence="3">Constitutively interacts with CASP4; required for the localization of procaspase 4 to the ER.</text>
</comment>
<evidence type="ECO:0000256" key="9">
    <source>
        <dbReference type="ARBA" id="ARBA00023180"/>
    </source>
</evidence>
<dbReference type="InterPro" id="IPR019308">
    <property type="entry name" value="TMEM214"/>
</dbReference>
<protein>
    <submittedName>
        <fullName evidence="11">Uncharacterized protein</fullName>
    </submittedName>
</protein>
<dbReference type="PANTHER" id="PTHR13448:SF0">
    <property type="entry name" value="TRANSMEMBRANE PROTEIN 214"/>
    <property type="match status" value="1"/>
</dbReference>
<evidence type="ECO:0000256" key="3">
    <source>
        <dbReference type="ARBA" id="ARBA00011720"/>
    </source>
</evidence>